<name>A0A094Q6Q7_9ZZZZ</name>
<feature type="transmembrane region" description="Helical" evidence="6">
    <location>
        <begin position="66"/>
        <end position="84"/>
    </location>
</feature>
<evidence type="ECO:0000256" key="3">
    <source>
        <dbReference type="ARBA" id="ARBA00022989"/>
    </source>
</evidence>
<dbReference type="AlphaFoldDB" id="A0A094Q6Q7"/>
<keyword evidence="3 6" id="KW-1133">Transmembrane helix</keyword>
<evidence type="ECO:0000256" key="1">
    <source>
        <dbReference type="ARBA" id="ARBA00022475"/>
    </source>
</evidence>
<organism evidence="7">
    <name type="scientific">freshwater metagenome</name>
    <dbReference type="NCBI Taxonomy" id="449393"/>
    <lineage>
        <taxon>unclassified sequences</taxon>
        <taxon>metagenomes</taxon>
        <taxon>ecological metagenomes</taxon>
    </lineage>
</organism>
<evidence type="ECO:0000256" key="5">
    <source>
        <dbReference type="SAM" id="MobiDB-lite"/>
    </source>
</evidence>
<protein>
    <recommendedName>
        <fullName evidence="8">Cell division protein CrgA</fullName>
    </recommendedName>
</protein>
<dbReference type="HAMAP" id="MF_00631">
    <property type="entry name" value="CrgA"/>
    <property type="match status" value="1"/>
</dbReference>
<comment type="caution">
    <text evidence="7">The sequence shown here is derived from an EMBL/GenBank/DDBJ whole genome shotgun (WGS) entry which is preliminary data.</text>
</comment>
<evidence type="ECO:0008006" key="8">
    <source>
        <dbReference type="Google" id="ProtNLM"/>
    </source>
</evidence>
<evidence type="ECO:0000256" key="6">
    <source>
        <dbReference type="SAM" id="Phobius"/>
    </source>
</evidence>
<gene>
    <name evidence="7" type="ORF">GM51_5890</name>
</gene>
<reference evidence="7" key="1">
    <citation type="submission" date="2014-06" db="EMBL/GenBank/DDBJ databases">
        <title>Key roles for freshwater Actinobacteria revealed by deep metagenomic sequencing.</title>
        <authorList>
            <person name="Ghai R."/>
            <person name="Mizuno C.M."/>
            <person name="Picazo A."/>
            <person name="Camacho A."/>
            <person name="Rodriguez-Valera F."/>
        </authorList>
    </citation>
    <scope>NUCLEOTIDE SEQUENCE</scope>
</reference>
<proteinExistence type="inferred from homology"/>
<keyword evidence="2 6" id="KW-0812">Transmembrane</keyword>
<dbReference type="EMBL" id="JNSL01000026">
    <property type="protein sequence ID" value="KGA19870.1"/>
    <property type="molecule type" value="Genomic_DNA"/>
</dbReference>
<feature type="transmembrane region" description="Helical" evidence="6">
    <location>
        <begin position="31"/>
        <end position="54"/>
    </location>
</feature>
<feature type="region of interest" description="Disordered" evidence="5">
    <location>
        <begin position="1"/>
        <end position="21"/>
    </location>
</feature>
<evidence type="ECO:0000256" key="4">
    <source>
        <dbReference type="ARBA" id="ARBA00023136"/>
    </source>
</evidence>
<evidence type="ECO:0000313" key="7">
    <source>
        <dbReference type="EMBL" id="KGA19870.1"/>
    </source>
</evidence>
<keyword evidence="1" id="KW-1003">Cell membrane</keyword>
<accession>A0A094Q6Q7</accession>
<sequence length="88" mass="9648">MPKSKSRKSKEPAYTPPPAKTPETFKVGNPVWLAPAMVTMFILGLLWIVVFYLIGSQVPLMSDLGNLTNVLIGFALIGIGFALATRWK</sequence>
<evidence type="ECO:0000256" key="2">
    <source>
        <dbReference type="ARBA" id="ARBA00022692"/>
    </source>
</evidence>
<keyword evidence="4 6" id="KW-0472">Membrane</keyword>
<dbReference type="InterPro" id="IPR009619">
    <property type="entry name" value="CrgA"/>
</dbReference>
<dbReference type="Pfam" id="PF06781">
    <property type="entry name" value="CrgA"/>
    <property type="match status" value="1"/>
</dbReference>